<evidence type="ECO:0000313" key="3">
    <source>
        <dbReference type="EMBL" id="GES85471.1"/>
    </source>
</evidence>
<reference evidence="3" key="2">
    <citation type="submission" date="2019-10" db="EMBL/GenBank/DDBJ databases">
        <title>Conservation and host-specific expression of non-tandemly repeated heterogenous ribosome RNA gene in arbuscular mycorrhizal fungi.</title>
        <authorList>
            <person name="Maeda T."/>
            <person name="Kobayashi Y."/>
            <person name="Nakagawa T."/>
            <person name="Ezawa T."/>
            <person name="Yamaguchi K."/>
            <person name="Bino T."/>
            <person name="Nishimoto Y."/>
            <person name="Shigenobu S."/>
            <person name="Kawaguchi M."/>
        </authorList>
    </citation>
    <scope>NUCLEOTIDE SEQUENCE</scope>
    <source>
        <strain evidence="3">HR1</strain>
    </source>
</reference>
<dbReference type="EMBL" id="BEXD01004266">
    <property type="protein sequence ID" value="GBC09027.1"/>
    <property type="molecule type" value="Genomic_DNA"/>
</dbReference>
<dbReference type="EMBL" id="BLAL01000156">
    <property type="protein sequence ID" value="GES85471.1"/>
    <property type="molecule type" value="Genomic_DNA"/>
</dbReference>
<organism evidence="2 4">
    <name type="scientific">Rhizophagus clarus</name>
    <dbReference type="NCBI Taxonomy" id="94130"/>
    <lineage>
        <taxon>Eukaryota</taxon>
        <taxon>Fungi</taxon>
        <taxon>Fungi incertae sedis</taxon>
        <taxon>Mucoromycota</taxon>
        <taxon>Glomeromycotina</taxon>
        <taxon>Glomeromycetes</taxon>
        <taxon>Glomerales</taxon>
        <taxon>Glomeraceae</taxon>
        <taxon>Rhizophagus</taxon>
    </lineage>
</organism>
<evidence type="ECO:0000313" key="4">
    <source>
        <dbReference type="Proteomes" id="UP000247702"/>
    </source>
</evidence>
<dbReference type="AlphaFoldDB" id="A0A2Z6SND9"/>
<reference evidence="2 4" key="1">
    <citation type="submission" date="2017-11" db="EMBL/GenBank/DDBJ databases">
        <title>The genome of Rhizophagus clarus HR1 reveals common genetic basis of auxotrophy among arbuscular mycorrhizal fungi.</title>
        <authorList>
            <person name="Kobayashi Y."/>
        </authorList>
    </citation>
    <scope>NUCLEOTIDE SEQUENCE [LARGE SCALE GENOMIC DNA]</scope>
    <source>
        <strain evidence="2 4">HR1</strain>
    </source>
</reference>
<dbReference type="Proteomes" id="UP000615446">
    <property type="component" value="Unassembled WGS sequence"/>
</dbReference>
<name>A0A2Z6SND9_9GLOM</name>
<gene>
    <name evidence="3" type="ORF">RCL2_001257700</name>
    <name evidence="2" type="ORF">RclHR1_08560003</name>
</gene>
<dbReference type="Proteomes" id="UP000247702">
    <property type="component" value="Unassembled WGS sequence"/>
</dbReference>
<sequence length="139" mass="15104">MSQQLSHLSPAKEDSLHRPQSSSSAKKGKAVSFGTVTTASSTSIINASLAFLKDATIVSSKQAIDQSDVNMQLDVPDLNANLQSSSMVPVNSEVNNQKLEMEIWNDDLTQFENLCTHINKSYLYATGLTILSIDNLQSN</sequence>
<evidence type="ECO:0000256" key="1">
    <source>
        <dbReference type="SAM" id="MobiDB-lite"/>
    </source>
</evidence>
<feature type="region of interest" description="Disordered" evidence="1">
    <location>
        <begin position="1"/>
        <end position="29"/>
    </location>
</feature>
<evidence type="ECO:0000313" key="2">
    <source>
        <dbReference type="EMBL" id="GBC09027.1"/>
    </source>
</evidence>
<comment type="caution">
    <text evidence="2">The sequence shown here is derived from an EMBL/GenBank/DDBJ whole genome shotgun (WGS) entry which is preliminary data.</text>
</comment>
<keyword evidence="4" id="KW-1185">Reference proteome</keyword>
<proteinExistence type="predicted"/>
<accession>A0A2Z6SND9</accession>
<protein>
    <submittedName>
        <fullName evidence="2">Uncharacterized protein</fullName>
    </submittedName>
</protein>